<evidence type="ECO:0000256" key="2">
    <source>
        <dbReference type="ARBA" id="ARBA00023235"/>
    </source>
</evidence>
<accession>A0ABQ1I2J0</accession>
<dbReference type="SUPFAM" id="SSF48208">
    <property type="entry name" value="Six-hairpin glycosidases"/>
    <property type="match status" value="1"/>
</dbReference>
<dbReference type="Proteomes" id="UP000651977">
    <property type="component" value="Unassembled WGS sequence"/>
</dbReference>
<evidence type="ECO:0000313" key="4">
    <source>
        <dbReference type="Proteomes" id="UP000651977"/>
    </source>
</evidence>
<dbReference type="EMBL" id="BMDY01000012">
    <property type="protein sequence ID" value="GGB08039.1"/>
    <property type="molecule type" value="Genomic_DNA"/>
</dbReference>
<dbReference type="PANTHER" id="PTHR15108">
    <property type="entry name" value="N-ACYLGLUCOSAMINE-2-EPIMERASE"/>
    <property type="match status" value="1"/>
</dbReference>
<evidence type="ECO:0000313" key="3">
    <source>
        <dbReference type="EMBL" id="GGB08039.1"/>
    </source>
</evidence>
<sequence>MLPVFRSSQFLQEHLLNLSDFYQQYAIDPEGGYFQSLLPSGEVQQGSVKQLVSSTRLAYIFAQVGLRENNSYYLALAEHGFSYVEQVHFDPQRQAYNWLLDGHQAIDKGNLCYGLAFVMLMYSAAVKVGREGAKQQLKACFELMEQRFWQPEWGLYADEASPDWRELSPYRGQNANMHACEAMIAAYEATQDEVYLHRAITIAQNICLRQSYATDGLIWEHYQQDWQLDWDFNKDDPKNLYRPWGFQPGHQTEWAKLLVMLSRHHAAAWLLPCAEKLFRYAMEKAWDYQYGGLYYGMAPDGSVCDDEKYFWVQAESFAAAALLATATGKQEYWTAYDSLWKYSWQHFCESKHQPWWRVLSREGKVQDPLVARPGAKIDYHTIGACLEVLRALGA</sequence>
<comment type="similarity">
    <text evidence="1">Belongs to the N-acylglucosamine 2-epimerase family.</text>
</comment>
<dbReference type="RefSeq" id="WP_055734167.1">
    <property type="nucleotide sequence ID" value="NZ_BMDY01000012.1"/>
</dbReference>
<dbReference type="InterPro" id="IPR010819">
    <property type="entry name" value="AGE/CE"/>
</dbReference>
<dbReference type="Pfam" id="PF07221">
    <property type="entry name" value="GlcNAc_2-epim"/>
    <property type="match status" value="1"/>
</dbReference>
<keyword evidence="2" id="KW-0413">Isomerase</keyword>
<evidence type="ECO:0000256" key="1">
    <source>
        <dbReference type="ARBA" id="ARBA00008558"/>
    </source>
</evidence>
<dbReference type="InterPro" id="IPR008928">
    <property type="entry name" value="6-hairpin_glycosidase_sf"/>
</dbReference>
<dbReference type="InterPro" id="IPR012341">
    <property type="entry name" value="6hp_glycosidase-like_sf"/>
</dbReference>
<dbReference type="Gene3D" id="1.50.10.10">
    <property type="match status" value="1"/>
</dbReference>
<comment type="caution">
    <text evidence="3">The sequence shown here is derived from an EMBL/GenBank/DDBJ whole genome shotgun (WGS) entry which is preliminary data.</text>
</comment>
<proteinExistence type="inferred from homology"/>
<reference evidence="4" key="1">
    <citation type="journal article" date="2019" name="Int. J. Syst. Evol. Microbiol.">
        <title>The Global Catalogue of Microorganisms (GCM) 10K type strain sequencing project: providing services to taxonomists for standard genome sequencing and annotation.</title>
        <authorList>
            <consortium name="The Broad Institute Genomics Platform"/>
            <consortium name="The Broad Institute Genome Sequencing Center for Infectious Disease"/>
            <person name="Wu L."/>
            <person name="Ma J."/>
        </authorList>
    </citation>
    <scope>NUCLEOTIDE SEQUENCE [LARGE SCALE GENOMIC DNA]</scope>
    <source>
        <strain evidence="4">CGMCC 1.10131</strain>
    </source>
</reference>
<organism evidence="3 4">
    <name type="scientific">Agarivorans gilvus</name>
    <dbReference type="NCBI Taxonomy" id="680279"/>
    <lineage>
        <taxon>Bacteria</taxon>
        <taxon>Pseudomonadati</taxon>
        <taxon>Pseudomonadota</taxon>
        <taxon>Gammaproteobacteria</taxon>
        <taxon>Alteromonadales</taxon>
        <taxon>Alteromonadaceae</taxon>
        <taxon>Agarivorans</taxon>
    </lineage>
</organism>
<keyword evidence="4" id="KW-1185">Reference proteome</keyword>
<name>A0ABQ1I2J0_9ALTE</name>
<protein>
    <submittedName>
        <fullName evidence="3">N-acylglucosamine 2-epimerase</fullName>
    </submittedName>
</protein>
<gene>
    <name evidence="3" type="ORF">GCM10007414_21790</name>
</gene>